<feature type="domain" description="Integrase catalytic" evidence="2">
    <location>
        <begin position="219"/>
        <end position="379"/>
    </location>
</feature>
<dbReference type="SUPFAM" id="SSF48295">
    <property type="entry name" value="TrpR-like"/>
    <property type="match status" value="1"/>
</dbReference>
<dbReference type="InterPro" id="IPR050900">
    <property type="entry name" value="Transposase_IS3/IS150/IS904"/>
</dbReference>
<dbReference type="InterPro" id="IPR025948">
    <property type="entry name" value="HTH-like_dom"/>
</dbReference>
<dbReference type="SUPFAM" id="SSF53098">
    <property type="entry name" value="Ribonuclease H-like"/>
    <property type="match status" value="1"/>
</dbReference>
<evidence type="ECO:0000313" key="3">
    <source>
        <dbReference type="EMBL" id="MCS0589323.1"/>
    </source>
</evidence>
<feature type="region of interest" description="Disordered" evidence="1">
    <location>
        <begin position="394"/>
        <end position="416"/>
    </location>
</feature>
<dbReference type="Pfam" id="PF00665">
    <property type="entry name" value="rve"/>
    <property type="match status" value="1"/>
</dbReference>
<accession>A0ABT2A551</accession>
<reference evidence="3 4" key="1">
    <citation type="submission" date="2022-08" db="EMBL/GenBank/DDBJ databases">
        <title>Reclassification of Massilia species as members of the genera Telluria, Duganella, Pseudoduganella, Mokoshia gen. nov. and Zemynaea gen. nov. using orthogonal and non-orthogonal genome-based approaches.</title>
        <authorList>
            <person name="Bowman J.P."/>
        </authorList>
    </citation>
    <scope>NUCLEOTIDE SEQUENCE [LARGE SCALE GENOMIC DNA]</scope>
    <source>
        <strain evidence="3 4">LMG 28164</strain>
    </source>
</reference>
<dbReference type="PANTHER" id="PTHR46889:SF4">
    <property type="entry name" value="TRANSPOSASE INSO FOR INSERTION SEQUENCE ELEMENT IS911B-RELATED"/>
    <property type="match status" value="1"/>
</dbReference>
<name>A0ABT2A551_9BURK</name>
<dbReference type="InterPro" id="IPR010921">
    <property type="entry name" value="Trp_repressor/repl_initiator"/>
</dbReference>
<comment type="caution">
    <text evidence="3">The sequence shown here is derived from an EMBL/GenBank/DDBJ whole genome shotgun (WGS) entry which is preliminary data.</text>
</comment>
<dbReference type="InterPro" id="IPR036397">
    <property type="entry name" value="RNaseH_sf"/>
</dbReference>
<dbReference type="PANTHER" id="PTHR46889">
    <property type="entry name" value="TRANSPOSASE INSF FOR INSERTION SEQUENCE IS3B-RELATED"/>
    <property type="match status" value="1"/>
</dbReference>
<dbReference type="Proteomes" id="UP001205560">
    <property type="component" value="Unassembled WGS sequence"/>
</dbReference>
<gene>
    <name evidence="3" type="ORF">NX782_08900</name>
</gene>
<dbReference type="Gene3D" id="3.30.420.10">
    <property type="entry name" value="Ribonuclease H-like superfamily/Ribonuclease H"/>
    <property type="match status" value="1"/>
</dbReference>
<dbReference type="InterPro" id="IPR048020">
    <property type="entry name" value="Transpos_IS3"/>
</dbReference>
<dbReference type="EMBL" id="JANUGX010000008">
    <property type="protein sequence ID" value="MCS0589323.1"/>
    <property type="molecule type" value="Genomic_DNA"/>
</dbReference>
<dbReference type="NCBIfam" id="NF033516">
    <property type="entry name" value="transpos_IS3"/>
    <property type="match status" value="1"/>
</dbReference>
<dbReference type="InterPro" id="IPR012337">
    <property type="entry name" value="RNaseH-like_sf"/>
</dbReference>
<organism evidence="3 4">
    <name type="scientific">Massilia norwichensis</name>
    <dbReference type="NCBI Taxonomy" id="1442366"/>
    <lineage>
        <taxon>Bacteria</taxon>
        <taxon>Pseudomonadati</taxon>
        <taxon>Pseudomonadota</taxon>
        <taxon>Betaproteobacteria</taxon>
        <taxon>Burkholderiales</taxon>
        <taxon>Oxalobacteraceae</taxon>
        <taxon>Telluria group</taxon>
        <taxon>Massilia</taxon>
    </lineage>
</organism>
<evidence type="ECO:0000259" key="2">
    <source>
        <dbReference type="PROSITE" id="PS50994"/>
    </source>
</evidence>
<evidence type="ECO:0000313" key="4">
    <source>
        <dbReference type="Proteomes" id="UP001205560"/>
    </source>
</evidence>
<dbReference type="InterPro" id="IPR001584">
    <property type="entry name" value="Integrase_cat-core"/>
</dbReference>
<proteinExistence type="predicted"/>
<dbReference type="Pfam" id="PF13276">
    <property type="entry name" value="HTH_21"/>
    <property type="match status" value="1"/>
</dbReference>
<dbReference type="RefSeq" id="WP_258845087.1">
    <property type="nucleotide sequence ID" value="NZ_JANUGX010000008.1"/>
</dbReference>
<keyword evidence="4" id="KW-1185">Reference proteome</keyword>
<dbReference type="PROSITE" id="PS50994">
    <property type="entry name" value="INTEGRASE"/>
    <property type="match status" value="1"/>
</dbReference>
<evidence type="ECO:0000256" key="1">
    <source>
        <dbReference type="SAM" id="MobiDB-lite"/>
    </source>
</evidence>
<sequence length="416" mass="47158">MSEGKKRRVHPADFKAKVGLEAVRGVKTVTEIAQEYGVHPVLVGQWKKEILENAGALFDVKRGPKPVDESSPEDKLYSEIGKLKMQVDWLKKKLGGMSPAERARWIEQKDDMPLTLQCELAGIPRSSVYRRLDAALRQECLDEEDGQLRALIDEEYTQRPFYGSRRMVVFLRGRDYCVNRKRVQRLMREMGLAGMAPGPATSKPHPKHKVYPYLLRGVAVTRPNQVWSTDLTYIRLARGFAYLVAIIDWYSRKVLAWRISNSMDASFCVDCLEDALRHHGRPEVFNSDQGSQFTSDAFTGVLKREGVAISMDGRGRALDNIFVERLWRNVKYEDVYLKGYASMAELMVGLAQYFAFYNAARPHQALGYETPDHVYRIGVGGGALIVDKFDDANQERKKDGNTGQRRAAAEVETDTA</sequence>
<protein>
    <submittedName>
        <fullName evidence="3">IS3 family transposase</fullName>
    </submittedName>
</protein>